<dbReference type="Proteomes" id="UP000828390">
    <property type="component" value="Unassembled WGS sequence"/>
</dbReference>
<gene>
    <name evidence="1" type="ORF">DPMN_099933</name>
</gene>
<name>A0A9D4R6W4_DREPO</name>
<reference evidence="1" key="2">
    <citation type="submission" date="2020-11" db="EMBL/GenBank/DDBJ databases">
        <authorList>
            <person name="McCartney M.A."/>
            <person name="Auch B."/>
            <person name="Kono T."/>
            <person name="Mallez S."/>
            <person name="Becker A."/>
            <person name="Gohl D.M."/>
            <person name="Silverstein K.A.T."/>
            <person name="Koren S."/>
            <person name="Bechman K.B."/>
            <person name="Herman A."/>
            <person name="Abrahante J.E."/>
            <person name="Garbe J."/>
        </authorList>
    </citation>
    <scope>NUCLEOTIDE SEQUENCE</scope>
    <source>
        <strain evidence="1">Duluth1</strain>
        <tissue evidence="1">Whole animal</tissue>
    </source>
</reference>
<proteinExistence type="predicted"/>
<protein>
    <submittedName>
        <fullName evidence="1">Uncharacterized protein</fullName>
    </submittedName>
</protein>
<evidence type="ECO:0000313" key="2">
    <source>
        <dbReference type="Proteomes" id="UP000828390"/>
    </source>
</evidence>
<comment type="caution">
    <text evidence="1">The sequence shown here is derived from an EMBL/GenBank/DDBJ whole genome shotgun (WGS) entry which is preliminary data.</text>
</comment>
<accession>A0A9D4R6W4</accession>
<evidence type="ECO:0000313" key="1">
    <source>
        <dbReference type="EMBL" id="KAH3857326.1"/>
    </source>
</evidence>
<keyword evidence="2" id="KW-1185">Reference proteome</keyword>
<dbReference type="AlphaFoldDB" id="A0A9D4R6W4"/>
<reference evidence="1" key="1">
    <citation type="journal article" date="2019" name="bioRxiv">
        <title>The Genome of the Zebra Mussel, Dreissena polymorpha: A Resource for Invasive Species Research.</title>
        <authorList>
            <person name="McCartney M.A."/>
            <person name="Auch B."/>
            <person name="Kono T."/>
            <person name="Mallez S."/>
            <person name="Zhang Y."/>
            <person name="Obille A."/>
            <person name="Becker A."/>
            <person name="Abrahante J.E."/>
            <person name="Garbe J."/>
            <person name="Badalamenti J.P."/>
            <person name="Herman A."/>
            <person name="Mangelson H."/>
            <person name="Liachko I."/>
            <person name="Sullivan S."/>
            <person name="Sone E.D."/>
            <person name="Koren S."/>
            <person name="Silverstein K.A.T."/>
            <person name="Beckman K.B."/>
            <person name="Gohl D.M."/>
        </authorList>
    </citation>
    <scope>NUCLEOTIDE SEQUENCE</scope>
    <source>
        <strain evidence="1">Duluth1</strain>
        <tissue evidence="1">Whole animal</tissue>
    </source>
</reference>
<organism evidence="1 2">
    <name type="scientific">Dreissena polymorpha</name>
    <name type="common">Zebra mussel</name>
    <name type="synonym">Mytilus polymorpha</name>
    <dbReference type="NCBI Taxonomy" id="45954"/>
    <lineage>
        <taxon>Eukaryota</taxon>
        <taxon>Metazoa</taxon>
        <taxon>Spiralia</taxon>
        <taxon>Lophotrochozoa</taxon>
        <taxon>Mollusca</taxon>
        <taxon>Bivalvia</taxon>
        <taxon>Autobranchia</taxon>
        <taxon>Heteroconchia</taxon>
        <taxon>Euheterodonta</taxon>
        <taxon>Imparidentia</taxon>
        <taxon>Neoheterodontei</taxon>
        <taxon>Myida</taxon>
        <taxon>Dreissenoidea</taxon>
        <taxon>Dreissenidae</taxon>
        <taxon>Dreissena</taxon>
    </lineage>
</organism>
<dbReference type="EMBL" id="JAIWYP010000003">
    <property type="protein sequence ID" value="KAH3857326.1"/>
    <property type="molecule type" value="Genomic_DNA"/>
</dbReference>
<sequence>MKLGIKGSTIETWNLRTLHACDKVHELKHEQKRYRIAAKPHTHPGLRTNIRERRRGD</sequence>